<gene>
    <name evidence="4" type="ORF">BCY86_00495</name>
</gene>
<dbReference type="Gene3D" id="3.20.20.370">
    <property type="entry name" value="Glycoside hydrolase/deacetylase"/>
    <property type="match status" value="1"/>
</dbReference>
<dbReference type="KEGG" id="pabo:BCY86_00495"/>
<dbReference type="GO" id="GO:0016020">
    <property type="term" value="C:membrane"/>
    <property type="evidence" value="ECO:0007669"/>
    <property type="project" value="TreeGrafter"/>
</dbReference>
<protein>
    <recommendedName>
        <fullName evidence="3">NodB homology domain-containing protein</fullName>
    </recommendedName>
</protein>
<accession>A0A1L6MV19</accession>
<dbReference type="PROSITE" id="PS51677">
    <property type="entry name" value="NODB"/>
    <property type="match status" value="1"/>
</dbReference>
<dbReference type="RefSeq" id="WP_075275954.1">
    <property type="nucleotide sequence ID" value="NZ_CP016908.1"/>
</dbReference>
<evidence type="ECO:0000313" key="4">
    <source>
        <dbReference type="EMBL" id="APR99321.1"/>
    </source>
</evidence>
<dbReference type="STRING" id="1882918.BCY86_00495"/>
<dbReference type="GO" id="GO:0046872">
    <property type="term" value="F:metal ion binding"/>
    <property type="evidence" value="ECO:0007669"/>
    <property type="project" value="UniProtKB-KW"/>
</dbReference>
<dbReference type="InterPro" id="IPR002509">
    <property type="entry name" value="NODB_dom"/>
</dbReference>
<dbReference type="CDD" id="cd10917">
    <property type="entry name" value="CE4_NodB_like_6s_7s"/>
    <property type="match status" value="1"/>
</dbReference>
<evidence type="ECO:0000256" key="1">
    <source>
        <dbReference type="ARBA" id="ARBA00022723"/>
    </source>
</evidence>
<dbReference type="EMBL" id="CP016908">
    <property type="protein sequence ID" value="APR99321.1"/>
    <property type="molecule type" value="Genomic_DNA"/>
</dbReference>
<dbReference type="Pfam" id="PF01522">
    <property type="entry name" value="Polysacc_deac_1"/>
    <property type="match status" value="1"/>
</dbReference>
<evidence type="ECO:0000259" key="3">
    <source>
        <dbReference type="PROSITE" id="PS51677"/>
    </source>
</evidence>
<dbReference type="SUPFAM" id="SSF88713">
    <property type="entry name" value="Glycoside hydrolase/deacetylase"/>
    <property type="match status" value="1"/>
</dbReference>
<keyword evidence="2" id="KW-0378">Hydrolase</keyword>
<dbReference type="GO" id="GO:0016810">
    <property type="term" value="F:hydrolase activity, acting on carbon-nitrogen (but not peptide) bonds"/>
    <property type="evidence" value="ECO:0007669"/>
    <property type="project" value="InterPro"/>
</dbReference>
<dbReference type="GO" id="GO:0005975">
    <property type="term" value="P:carbohydrate metabolic process"/>
    <property type="evidence" value="ECO:0007669"/>
    <property type="project" value="InterPro"/>
</dbReference>
<dbReference type="AlphaFoldDB" id="A0A1L6MV19"/>
<dbReference type="InterPro" id="IPR011330">
    <property type="entry name" value="Glyco_hydro/deAcase_b/a-brl"/>
</dbReference>
<reference evidence="4 5" key="1">
    <citation type="submission" date="2016-08" db="EMBL/GenBank/DDBJ databases">
        <title>Identification and validation of antigenic proteins from Pajaroellobacter abortibovis using de-novo genome sequence assembly and reverse vaccinology.</title>
        <authorList>
            <person name="Welly B.T."/>
            <person name="Miller M.R."/>
            <person name="Stott J.L."/>
            <person name="Blanchard M.T."/>
            <person name="Islas-Trejo A.D."/>
            <person name="O'Rourke S.M."/>
            <person name="Young A.E."/>
            <person name="Medrano J.F."/>
            <person name="Van Eenennaam A.L."/>
        </authorList>
    </citation>
    <scope>NUCLEOTIDE SEQUENCE [LARGE SCALE GENOMIC DNA]</scope>
    <source>
        <strain evidence="4 5">BTF92-0548A/99-0131</strain>
    </source>
</reference>
<dbReference type="InterPro" id="IPR050248">
    <property type="entry name" value="Polysacc_deacetylase_ArnD"/>
</dbReference>
<sequence>MFLHFWIALTSFACGLWLVFSHCGFHLTHHFLSYPGSRSIPSSMEPMSLPLLLSPVSYTSQEVHEIDAPVPWLGLNPEGGLQRAWLLAEGPARSTNTCKKWITFTFDDGPSPEITPAVLWLLAQHQVRATFFWIGRYLSGTTKRSRMVQEVARQVLAAGHLIGNHTYDHRYLPRLDRTQALAQIQDGAAAIEKTIGMRPIFFRPPYGALDEWTEQLVGSQGLEVVMWSIDVDDMRQNDVDAMLRKFKNQLEFARGGLILLHDVRPSTVQVLTGLLDWLKTRRFVEGPVPSCGYEIVDLVEYLRLTALHPQPYRNRCELQQARIEKNTQLRASMKRGSAKKVRRQ</sequence>
<keyword evidence="5" id="KW-1185">Reference proteome</keyword>
<evidence type="ECO:0000256" key="2">
    <source>
        <dbReference type="ARBA" id="ARBA00022801"/>
    </source>
</evidence>
<evidence type="ECO:0000313" key="5">
    <source>
        <dbReference type="Proteomes" id="UP000185544"/>
    </source>
</evidence>
<dbReference type="PANTHER" id="PTHR10587:SF133">
    <property type="entry name" value="CHITIN DEACETYLASE 1-RELATED"/>
    <property type="match status" value="1"/>
</dbReference>
<dbReference type="Proteomes" id="UP000185544">
    <property type="component" value="Chromosome"/>
</dbReference>
<name>A0A1L6MV19_9BACT</name>
<feature type="domain" description="NodB homology" evidence="3">
    <location>
        <begin position="100"/>
        <end position="286"/>
    </location>
</feature>
<proteinExistence type="predicted"/>
<organism evidence="4 5">
    <name type="scientific">Pajaroellobacter abortibovis</name>
    <dbReference type="NCBI Taxonomy" id="1882918"/>
    <lineage>
        <taxon>Bacteria</taxon>
        <taxon>Pseudomonadati</taxon>
        <taxon>Myxococcota</taxon>
        <taxon>Polyangia</taxon>
        <taxon>Polyangiales</taxon>
        <taxon>Polyangiaceae</taxon>
    </lineage>
</organism>
<dbReference type="PANTHER" id="PTHR10587">
    <property type="entry name" value="GLYCOSYL TRANSFERASE-RELATED"/>
    <property type="match status" value="1"/>
</dbReference>
<keyword evidence="1" id="KW-0479">Metal-binding</keyword>